<sequence>MMAPRNFRPFIVFLAGVVTRLLLYGSVSHRWQWNLQRTVLARSVAFVKAEYSNDRRTLLEMANGPLESEIRKGLFRISS</sequence>
<evidence type="ECO:0000313" key="2">
    <source>
        <dbReference type="Proteomes" id="UP000322294"/>
    </source>
</evidence>
<organism evidence="1 2">
    <name type="scientific">Thermosediminibacter litoriperuensis</name>
    <dbReference type="NCBI Taxonomy" id="291989"/>
    <lineage>
        <taxon>Bacteria</taxon>
        <taxon>Bacillati</taxon>
        <taxon>Bacillota</taxon>
        <taxon>Clostridia</taxon>
        <taxon>Thermosediminibacterales</taxon>
        <taxon>Thermosediminibacteraceae</taxon>
        <taxon>Thermosediminibacter</taxon>
    </lineage>
</organism>
<reference evidence="1 2" key="1">
    <citation type="submission" date="2019-07" db="EMBL/GenBank/DDBJ databases">
        <title>Genomic Encyclopedia of Type Strains, Phase I: the one thousand microbial genomes (KMG-I) project.</title>
        <authorList>
            <person name="Kyrpides N."/>
        </authorList>
    </citation>
    <scope>NUCLEOTIDE SEQUENCE [LARGE SCALE GENOMIC DNA]</scope>
    <source>
        <strain evidence="1 2">DSM 16647</strain>
    </source>
</reference>
<dbReference type="AlphaFoldDB" id="A0A5S5AVI2"/>
<comment type="caution">
    <text evidence="1">The sequence shown here is derived from an EMBL/GenBank/DDBJ whole genome shotgun (WGS) entry which is preliminary data.</text>
</comment>
<gene>
    <name evidence="1" type="ORF">LZ11_01039</name>
</gene>
<evidence type="ECO:0000313" key="1">
    <source>
        <dbReference type="EMBL" id="TYP56118.1"/>
    </source>
</evidence>
<name>A0A5S5AVI2_9FIRM</name>
<dbReference type="EMBL" id="VNHO01000009">
    <property type="protein sequence ID" value="TYP56118.1"/>
    <property type="molecule type" value="Genomic_DNA"/>
</dbReference>
<accession>A0A5S5AVI2</accession>
<dbReference type="Proteomes" id="UP000322294">
    <property type="component" value="Unassembled WGS sequence"/>
</dbReference>
<protein>
    <submittedName>
        <fullName evidence="1">Uncharacterized protein</fullName>
    </submittedName>
</protein>
<proteinExistence type="predicted"/>
<dbReference type="RefSeq" id="WP_148866824.1">
    <property type="nucleotide sequence ID" value="NZ_VNHO01000009.1"/>
</dbReference>
<keyword evidence="2" id="KW-1185">Reference proteome</keyword>